<protein>
    <submittedName>
        <fullName evidence="10">Outer membrane protein</fullName>
    </submittedName>
</protein>
<dbReference type="GO" id="GO:0009279">
    <property type="term" value="C:cell outer membrane"/>
    <property type="evidence" value="ECO:0007669"/>
    <property type="project" value="UniProtKB-SubCell"/>
</dbReference>
<evidence type="ECO:0000256" key="8">
    <source>
        <dbReference type="SAM" id="Coils"/>
    </source>
</evidence>
<evidence type="ECO:0000256" key="2">
    <source>
        <dbReference type="ARBA" id="ARBA00007613"/>
    </source>
</evidence>
<dbReference type="SUPFAM" id="SSF56954">
    <property type="entry name" value="Outer membrane efflux proteins (OEP)"/>
    <property type="match status" value="1"/>
</dbReference>
<evidence type="ECO:0000256" key="5">
    <source>
        <dbReference type="ARBA" id="ARBA00022692"/>
    </source>
</evidence>
<dbReference type="Gene3D" id="1.20.1600.10">
    <property type="entry name" value="Outer membrane efflux proteins (OEP)"/>
    <property type="match status" value="1"/>
</dbReference>
<name>A0A380S880_FIBSU</name>
<dbReference type="GO" id="GO:0015562">
    <property type="term" value="F:efflux transmembrane transporter activity"/>
    <property type="evidence" value="ECO:0007669"/>
    <property type="project" value="InterPro"/>
</dbReference>
<evidence type="ECO:0000313" key="11">
    <source>
        <dbReference type="Proteomes" id="UP000255423"/>
    </source>
</evidence>
<dbReference type="PANTHER" id="PTHR30026">
    <property type="entry name" value="OUTER MEMBRANE PROTEIN TOLC"/>
    <property type="match status" value="1"/>
</dbReference>
<evidence type="ECO:0000256" key="4">
    <source>
        <dbReference type="ARBA" id="ARBA00022452"/>
    </source>
</evidence>
<accession>A0A380S880</accession>
<dbReference type="EMBL" id="UHJL01000003">
    <property type="protein sequence ID" value="SUQ24711.1"/>
    <property type="molecule type" value="Genomic_DNA"/>
</dbReference>
<comment type="similarity">
    <text evidence="2">Belongs to the outer membrane factor (OMF) (TC 1.B.17) family.</text>
</comment>
<keyword evidence="8" id="KW-0175">Coiled coil</keyword>
<dbReference type="InterPro" id="IPR003423">
    <property type="entry name" value="OMP_efflux"/>
</dbReference>
<dbReference type="GO" id="GO:1990281">
    <property type="term" value="C:efflux pump complex"/>
    <property type="evidence" value="ECO:0007669"/>
    <property type="project" value="TreeGrafter"/>
</dbReference>
<proteinExistence type="inferred from homology"/>
<evidence type="ECO:0000256" key="3">
    <source>
        <dbReference type="ARBA" id="ARBA00022448"/>
    </source>
</evidence>
<gene>
    <name evidence="10" type="ORF">SAMN05661053_2123</name>
</gene>
<reference evidence="10 11" key="1">
    <citation type="submission" date="2017-08" db="EMBL/GenBank/DDBJ databases">
        <authorList>
            <person name="de Groot N.N."/>
        </authorList>
    </citation>
    <scope>NUCLEOTIDE SEQUENCE [LARGE SCALE GENOMIC DNA]</scope>
    <source>
        <strain evidence="10 11">HM2</strain>
    </source>
</reference>
<keyword evidence="5" id="KW-0812">Transmembrane</keyword>
<dbReference type="PANTHER" id="PTHR30026:SF20">
    <property type="entry name" value="OUTER MEMBRANE PROTEIN TOLC"/>
    <property type="match status" value="1"/>
</dbReference>
<feature type="coiled-coil region" evidence="8">
    <location>
        <begin position="324"/>
        <end position="357"/>
    </location>
</feature>
<dbReference type="Proteomes" id="UP000255423">
    <property type="component" value="Unassembled WGS sequence"/>
</dbReference>
<keyword evidence="3" id="KW-0813">Transport</keyword>
<evidence type="ECO:0000256" key="9">
    <source>
        <dbReference type="SAM" id="SignalP"/>
    </source>
</evidence>
<keyword evidence="9" id="KW-0732">Signal</keyword>
<evidence type="ECO:0000313" key="10">
    <source>
        <dbReference type="EMBL" id="SUQ24711.1"/>
    </source>
</evidence>
<dbReference type="RefSeq" id="WP_088660944.1">
    <property type="nucleotide sequence ID" value="NZ_UHJL01000003.1"/>
</dbReference>
<sequence>MNYRKAIVLGIFASASLVFADGSWTLSACLKQAKEKSLKLESAKLREQKADVSLEQAKVGNYPTLSASIGNTLYDSPFRDGPQDHYRLNAGLSASYTLWDGGSTRLSIQANEINKEATRLSTKETERSVQESVLNAYMNLLAAIEKLHTADATVELAKAEFEHYNTLFEAGSITKKDLTQSQANVLQKEASQLAAQLSVNTAKTTLRQLLELPESEAFEISAPETEIQTPDALTPIPTLNELQSTATETNPGLKSDSLAIQVAKKNTEIAGKGKSIKVSLGASASTGLQAWESRKYGSQLKNGYSHSVSLNINIPIIDGGATENKVLQAQISETESQVALKEQAKTLENNIEKLYLNALSADMQWKAAILQVEAENEALQVAEEQRNVGALTYTDYLTQKNRLESAQSTLTNAKYTSLLARNLLDLYQGKLD</sequence>
<dbReference type="GO" id="GO:0015288">
    <property type="term" value="F:porin activity"/>
    <property type="evidence" value="ECO:0007669"/>
    <property type="project" value="TreeGrafter"/>
</dbReference>
<dbReference type="AlphaFoldDB" id="A0A380S880"/>
<evidence type="ECO:0000256" key="1">
    <source>
        <dbReference type="ARBA" id="ARBA00004442"/>
    </source>
</evidence>
<evidence type="ECO:0000256" key="6">
    <source>
        <dbReference type="ARBA" id="ARBA00023136"/>
    </source>
</evidence>
<keyword evidence="7" id="KW-0998">Cell outer membrane</keyword>
<keyword evidence="4" id="KW-1134">Transmembrane beta strand</keyword>
<feature type="chain" id="PRO_5016715390" evidence="9">
    <location>
        <begin position="21"/>
        <end position="432"/>
    </location>
</feature>
<dbReference type="InterPro" id="IPR051906">
    <property type="entry name" value="TolC-like"/>
</dbReference>
<organism evidence="10 11">
    <name type="scientific">Fibrobacter succinogenes</name>
    <name type="common">Bacteroides succinogenes</name>
    <dbReference type="NCBI Taxonomy" id="833"/>
    <lineage>
        <taxon>Bacteria</taxon>
        <taxon>Pseudomonadati</taxon>
        <taxon>Fibrobacterota</taxon>
        <taxon>Fibrobacteria</taxon>
        <taxon>Fibrobacterales</taxon>
        <taxon>Fibrobacteraceae</taxon>
        <taxon>Fibrobacter</taxon>
    </lineage>
</organism>
<evidence type="ECO:0000256" key="7">
    <source>
        <dbReference type="ARBA" id="ARBA00023237"/>
    </source>
</evidence>
<keyword evidence="6" id="KW-0472">Membrane</keyword>
<feature type="signal peptide" evidence="9">
    <location>
        <begin position="1"/>
        <end position="20"/>
    </location>
</feature>
<comment type="subcellular location">
    <subcellularLocation>
        <location evidence="1">Cell outer membrane</location>
    </subcellularLocation>
</comment>
<dbReference type="Pfam" id="PF02321">
    <property type="entry name" value="OEP"/>
    <property type="match status" value="2"/>
</dbReference>